<keyword evidence="3" id="KW-1185">Reference proteome</keyword>
<reference evidence="2" key="1">
    <citation type="submission" date="2020-08" db="EMBL/GenBank/DDBJ databases">
        <title>Lewinella bacteria from marine environments.</title>
        <authorList>
            <person name="Zhong Y."/>
        </authorList>
    </citation>
    <scope>NUCLEOTIDE SEQUENCE</scope>
    <source>
        <strain evidence="2">KCTC 42187</strain>
    </source>
</reference>
<name>A0A923PL74_9BACT</name>
<comment type="caution">
    <text evidence="2">The sequence shown here is derived from an EMBL/GenBank/DDBJ whole genome shotgun (WGS) entry which is preliminary data.</text>
</comment>
<dbReference type="EMBL" id="JACSIT010000061">
    <property type="protein sequence ID" value="MBC6993243.1"/>
    <property type="molecule type" value="Genomic_DNA"/>
</dbReference>
<dbReference type="Proteomes" id="UP000650081">
    <property type="component" value="Unassembled WGS sequence"/>
</dbReference>
<gene>
    <name evidence="2" type="ORF">H9S92_03650</name>
</gene>
<evidence type="ECO:0000259" key="1">
    <source>
        <dbReference type="Pfam" id="PF14065"/>
    </source>
</evidence>
<organism evidence="2 3">
    <name type="scientific">Neolewinella lacunae</name>
    <dbReference type="NCBI Taxonomy" id="1517758"/>
    <lineage>
        <taxon>Bacteria</taxon>
        <taxon>Pseudomonadati</taxon>
        <taxon>Bacteroidota</taxon>
        <taxon>Saprospiria</taxon>
        <taxon>Saprospirales</taxon>
        <taxon>Lewinellaceae</taxon>
        <taxon>Neolewinella</taxon>
    </lineage>
</organism>
<accession>A0A923PL74</accession>
<dbReference type="InterPro" id="IPR025351">
    <property type="entry name" value="Pvc16_N"/>
</dbReference>
<sequence>MPSVQDNVSALLGVVRGYLQDRLNEIQTWDLNRVLIGNIARADSLGTATDGTEHALSDAVVLTLVRTEEDPTRKNQRNYRANPLATDASDGILYRNPPVGLNLYLLITANHQNYANALDILSNVIAVFQQRKNLTDDGVVTWPAGVLFGERSLKFNLLSPTFEEENHLWSMLGGKQLPSVLYMVQTANVEMVPDQPTVGPPINQITLNESIY</sequence>
<dbReference type="AlphaFoldDB" id="A0A923PL74"/>
<evidence type="ECO:0000313" key="3">
    <source>
        <dbReference type="Proteomes" id="UP000650081"/>
    </source>
</evidence>
<feature type="domain" description="Pvc16 N-terminal" evidence="1">
    <location>
        <begin position="15"/>
        <end position="201"/>
    </location>
</feature>
<dbReference type="Pfam" id="PF14065">
    <property type="entry name" value="Pvc16_N"/>
    <property type="match status" value="1"/>
</dbReference>
<proteinExistence type="predicted"/>
<protein>
    <submittedName>
        <fullName evidence="2">DUF4255 domain-containing protein</fullName>
    </submittedName>
</protein>
<dbReference type="RefSeq" id="WP_187465359.1">
    <property type="nucleotide sequence ID" value="NZ_JACSIT010000061.1"/>
</dbReference>
<evidence type="ECO:0000313" key="2">
    <source>
        <dbReference type="EMBL" id="MBC6993243.1"/>
    </source>
</evidence>